<dbReference type="EMBL" id="MU806345">
    <property type="protein sequence ID" value="KAJ3836143.1"/>
    <property type="molecule type" value="Genomic_DNA"/>
</dbReference>
<dbReference type="Proteomes" id="UP001163846">
    <property type="component" value="Unassembled WGS sequence"/>
</dbReference>
<dbReference type="Gene3D" id="1.10.510.10">
    <property type="entry name" value="Transferase(Phosphotransferase) domain 1"/>
    <property type="match status" value="1"/>
</dbReference>
<dbReference type="PANTHER" id="PTHR38248">
    <property type="entry name" value="FUNK1 6"/>
    <property type="match status" value="1"/>
</dbReference>
<dbReference type="AlphaFoldDB" id="A0AA38P4Z3"/>
<dbReference type="SUPFAM" id="SSF56112">
    <property type="entry name" value="Protein kinase-like (PK-like)"/>
    <property type="match status" value="1"/>
</dbReference>
<evidence type="ECO:0000256" key="1">
    <source>
        <dbReference type="SAM" id="MobiDB-lite"/>
    </source>
</evidence>
<evidence type="ECO:0000313" key="4">
    <source>
        <dbReference type="Proteomes" id="UP001163846"/>
    </source>
</evidence>
<gene>
    <name evidence="3" type="ORF">F5878DRAFT_541877</name>
</gene>
<accession>A0AA38P4Z3</accession>
<evidence type="ECO:0000313" key="3">
    <source>
        <dbReference type="EMBL" id="KAJ3836143.1"/>
    </source>
</evidence>
<evidence type="ECO:0000259" key="2">
    <source>
        <dbReference type="Pfam" id="PF17667"/>
    </source>
</evidence>
<dbReference type="PANTHER" id="PTHR38248:SF2">
    <property type="entry name" value="FUNK1 11"/>
    <property type="match status" value="1"/>
</dbReference>
<proteinExistence type="predicted"/>
<comment type="caution">
    <text evidence="3">The sequence shown here is derived from an EMBL/GenBank/DDBJ whole genome shotgun (WGS) entry which is preliminary data.</text>
</comment>
<keyword evidence="4" id="KW-1185">Reference proteome</keyword>
<organism evidence="3 4">
    <name type="scientific">Lentinula raphanica</name>
    <dbReference type="NCBI Taxonomy" id="153919"/>
    <lineage>
        <taxon>Eukaryota</taxon>
        <taxon>Fungi</taxon>
        <taxon>Dikarya</taxon>
        <taxon>Basidiomycota</taxon>
        <taxon>Agaricomycotina</taxon>
        <taxon>Agaricomycetes</taxon>
        <taxon>Agaricomycetidae</taxon>
        <taxon>Agaricales</taxon>
        <taxon>Marasmiineae</taxon>
        <taxon>Omphalotaceae</taxon>
        <taxon>Lentinula</taxon>
    </lineage>
</organism>
<feature type="region of interest" description="Disordered" evidence="1">
    <location>
        <begin position="1"/>
        <end position="25"/>
    </location>
</feature>
<feature type="domain" description="Fungal-type protein kinase" evidence="2">
    <location>
        <begin position="28"/>
        <end position="410"/>
    </location>
</feature>
<sequence length="541" mass="61275">MSSETPQSSSDVSDRKRKRSIDDVGGRDTFTKNEAQLASYAVKFFESTSRFFVVGVYVRCWTIVLWYFDRMGASRTVSFDFAVDDVQMLGLVLVALHQADATHSGISPFLHAVGPQDPVNSLCSTTSQRFLIPPSVPLSTLSLVSNKLPPKCREKAILRFPCSIVDSEGTQSTGYRAFVIVAILFCYPGLIGRGTEAYLVHELLEAGLKASEDLVAKLAWCSVHRPPESATLRTLLANAPELSRHLPNVAFACVYDSDKHLCLPRYKLLSSDEWAKTDITGVDFEKRDLVVIVMKRYQPLWSVRNLDEFKKVFLDLVECHHRAYKKGGYLHRDISETNLMIDRSDDGTVTGVLCDWDLSSAVDDDGVVISSNATHRTGTYPFLATDLLTDKPPVHLYRHDLESFFYILIWAGLHYSFNDEGTKYRVHDQVKIWMDAGCHTDARKDKKTLLGGPIENAEQLFNEFHPDFEPLIEQWVEPLWQLFRSGYQKEEARRFPNTRPRSKLNIASSDDFNISFGGILTFENFMDALGEKPRQWDDGEL</sequence>
<reference evidence="3" key="1">
    <citation type="submission" date="2022-08" db="EMBL/GenBank/DDBJ databases">
        <authorList>
            <consortium name="DOE Joint Genome Institute"/>
            <person name="Min B."/>
            <person name="Riley R."/>
            <person name="Sierra-Patev S."/>
            <person name="Naranjo-Ortiz M."/>
            <person name="Looney B."/>
            <person name="Konkel Z."/>
            <person name="Slot J.C."/>
            <person name="Sakamoto Y."/>
            <person name="Steenwyk J.L."/>
            <person name="Rokas A."/>
            <person name="Carro J."/>
            <person name="Camarero S."/>
            <person name="Ferreira P."/>
            <person name="Molpeceres G."/>
            <person name="Ruiz-Duenas F.J."/>
            <person name="Serrano A."/>
            <person name="Henrissat B."/>
            <person name="Drula E."/>
            <person name="Hughes K.W."/>
            <person name="Mata J.L."/>
            <person name="Ishikawa N.K."/>
            <person name="Vargas-Isla R."/>
            <person name="Ushijima S."/>
            <person name="Smith C.A."/>
            <person name="Ahrendt S."/>
            <person name="Andreopoulos W."/>
            <person name="He G."/>
            <person name="Labutti K."/>
            <person name="Lipzen A."/>
            <person name="Ng V."/>
            <person name="Sandor L."/>
            <person name="Barry K."/>
            <person name="Martinez A.T."/>
            <person name="Xiao Y."/>
            <person name="Gibbons J.G."/>
            <person name="Terashima K."/>
            <person name="Hibbett D.S."/>
            <person name="Grigoriev I.V."/>
        </authorList>
    </citation>
    <scope>NUCLEOTIDE SEQUENCE</scope>
    <source>
        <strain evidence="3">TFB9207</strain>
    </source>
</reference>
<dbReference type="InterPro" id="IPR011009">
    <property type="entry name" value="Kinase-like_dom_sf"/>
</dbReference>
<name>A0AA38P4Z3_9AGAR</name>
<protein>
    <recommendedName>
        <fullName evidence="2">Fungal-type protein kinase domain-containing protein</fullName>
    </recommendedName>
</protein>
<dbReference type="InterPro" id="IPR040976">
    <property type="entry name" value="Pkinase_fungal"/>
</dbReference>
<dbReference type="Pfam" id="PF17667">
    <property type="entry name" value="Pkinase_fungal"/>
    <property type="match status" value="1"/>
</dbReference>